<gene>
    <name evidence="2" type="ORF">IAA22_04385</name>
</gene>
<dbReference type="Pfam" id="PF08279">
    <property type="entry name" value="HTH_11"/>
    <property type="match status" value="1"/>
</dbReference>
<accession>A0A9D2IPE1</accession>
<dbReference type="EMBL" id="DXBZ01000080">
    <property type="protein sequence ID" value="HIZ18331.1"/>
    <property type="molecule type" value="Genomic_DNA"/>
</dbReference>
<dbReference type="Gene3D" id="1.10.10.10">
    <property type="entry name" value="Winged helix-like DNA-binding domain superfamily/Winged helix DNA-binding domain"/>
    <property type="match status" value="1"/>
</dbReference>
<dbReference type="Proteomes" id="UP000824029">
    <property type="component" value="Unassembled WGS sequence"/>
</dbReference>
<dbReference type="PANTHER" id="PTHR30185:SF13">
    <property type="entry name" value="LICABCH OPERON REGULATOR-RELATED"/>
    <property type="match status" value="1"/>
</dbReference>
<feature type="non-terminal residue" evidence="2">
    <location>
        <position position="237"/>
    </location>
</feature>
<reference evidence="2" key="2">
    <citation type="submission" date="2021-04" db="EMBL/GenBank/DDBJ databases">
        <authorList>
            <person name="Gilroy R."/>
        </authorList>
    </citation>
    <scope>NUCLEOTIDE SEQUENCE</scope>
    <source>
        <strain evidence="2">ChiHecolR3B27-1887</strain>
    </source>
</reference>
<dbReference type="InterPro" id="IPR036390">
    <property type="entry name" value="WH_DNA-bd_sf"/>
</dbReference>
<name>A0A9D2IPE1_9ACTN</name>
<dbReference type="InterPro" id="IPR013196">
    <property type="entry name" value="HTH_11"/>
</dbReference>
<sequence>MSIVMTNRSDRLRALAELLLRDPDYTTIGRLAEELGVSSRTIQSDLSSPELARLVAPATVTKRPNRGVRLDATPAGRAEAARRLRAGADRPAAQTACDADLIVIRLMQSVGPLSRHALADSLHCSEQEVDCALNEVAKLAGQHGVTLERTARGRHLLQGGEDQRRALLMAALLDAAGHEAATLVPPPQRDDERLLPQTWDALVEILGSERMSQRLVDLVGVCETSMNTRFVNQDYNR</sequence>
<feature type="domain" description="Helix-turn-helix type 11" evidence="1">
    <location>
        <begin position="11"/>
        <end position="67"/>
    </location>
</feature>
<dbReference type="SUPFAM" id="SSF46785">
    <property type="entry name" value="Winged helix' DNA-binding domain"/>
    <property type="match status" value="1"/>
</dbReference>
<protein>
    <submittedName>
        <fullName evidence="2">HTH domain-containing protein</fullName>
    </submittedName>
</protein>
<dbReference type="InterPro" id="IPR050661">
    <property type="entry name" value="BglG_antiterminators"/>
</dbReference>
<evidence type="ECO:0000259" key="1">
    <source>
        <dbReference type="Pfam" id="PF08279"/>
    </source>
</evidence>
<comment type="caution">
    <text evidence="2">The sequence shown here is derived from an EMBL/GenBank/DDBJ whole genome shotgun (WGS) entry which is preliminary data.</text>
</comment>
<evidence type="ECO:0000313" key="2">
    <source>
        <dbReference type="EMBL" id="HIZ18331.1"/>
    </source>
</evidence>
<organism evidence="2 3">
    <name type="scientific">Candidatus Olsenella stercoravium</name>
    <dbReference type="NCBI Taxonomy" id="2838713"/>
    <lineage>
        <taxon>Bacteria</taxon>
        <taxon>Bacillati</taxon>
        <taxon>Actinomycetota</taxon>
        <taxon>Coriobacteriia</taxon>
        <taxon>Coriobacteriales</taxon>
        <taxon>Atopobiaceae</taxon>
        <taxon>Olsenella</taxon>
    </lineage>
</organism>
<proteinExistence type="predicted"/>
<evidence type="ECO:0000313" key="3">
    <source>
        <dbReference type="Proteomes" id="UP000824029"/>
    </source>
</evidence>
<reference evidence="2" key="1">
    <citation type="journal article" date="2021" name="PeerJ">
        <title>Extensive microbial diversity within the chicken gut microbiome revealed by metagenomics and culture.</title>
        <authorList>
            <person name="Gilroy R."/>
            <person name="Ravi A."/>
            <person name="Getino M."/>
            <person name="Pursley I."/>
            <person name="Horton D.L."/>
            <person name="Alikhan N.F."/>
            <person name="Baker D."/>
            <person name="Gharbi K."/>
            <person name="Hall N."/>
            <person name="Watson M."/>
            <person name="Adriaenssens E.M."/>
            <person name="Foster-Nyarko E."/>
            <person name="Jarju S."/>
            <person name="Secka A."/>
            <person name="Antonio M."/>
            <person name="Oren A."/>
            <person name="Chaudhuri R.R."/>
            <person name="La Ragione R."/>
            <person name="Hildebrand F."/>
            <person name="Pallen M.J."/>
        </authorList>
    </citation>
    <scope>NUCLEOTIDE SEQUENCE</scope>
    <source>
        <strain evidence="2">ChiHecolR3B27-1887</strain>
    </source>
</reference>
<dbReference type="InterPro" id="IPR036388">
    <property type="entry name" value="WH-like_DNA-bd_sf"/>
</dbReference>
<dbReference type="AlphaFoldDB" id="A0A9D2IPE1"/>
<dbReference type="PANTHER" id="PTHR30185">
    <property type="entry name" value="CRYPTIC BETA-GLUCOSIDE BGL OPERON ANTITERMINATOR"/>
    <property type="match status" value="1"/>
</dbReference>